<dbReference type="GO" id="GO:0006384">
    <property type="term" value="P:transcription initiation at RNA polymerase III promoter"/>
    <property type="evidence" value="ECO:0007669"/>
    <property type="project" value="InterPro"/>
</dbReference>
<organism evidence="10 11">
    <name type="scientific">Owenia fusiformis</name>
    <name type="common">Polychaete worm</name>
    <dbReference type="NCBI Taxonomy" id="6347"/>
    <lineage>
        <taxon>Eukaryota</taxon>
        <taxon>Metazoa</taxon>
        <taxon>Spiralia</taxon>
        <taxon>Lophotrochozoa</taxon>
        <taxon>Annelida</taxon>
        <taxon>Polychaeta</taxon>
        <taxon>Sedentaria</taxon>
        <taxon>Canalipalpata</taxon>
        <taxon>Sabellida</taxon>
        <taxon>Oweniida</taxon>
        <taxon>Oweniidae</taxon>
        <taxon>Owenia</taxon>
    </lineage>
</organism>
<evidence type="ECO:0008006" key="12">
    <source>
        <dbReference type="Google" id="ProtNLM"/>
    </source>
</evidence>
<feature type="compositionally biased region" description="Basic and acidic residues" evidence="6">
    <location>
        <begin position="1496"/>
        <end position="1522"/>
    </location>
</feature>
<evidence type="ECO:0000256" key="5">
    <source>
        <dbReference type="ARBA" id="ARBA00023242"/>
    </source>
</evidence>
<evidence type="ECO:0000256" key="4">
    <source>
        <dbReference type="ARBA" id="ARBA00023163"/>
    </source>
</evidence>
<dbReference type="GO" id="GO:0005634">
    <property type="term" value="C:nucleus"/>
    <property type="evidence" value="ECO:0007669"/>
    <property type="project" value="UniProtKB-SubCell"/>
</dbReference>
<accession>A0A8J1T6B3</accession>
<dbReference type="Proteomes" id="UP000749559">
    <property type="component" value="Unassembled WGS sequence"/>
</dbReference>
<evidence type="ECO:0000256" key="6">
    <source>
        <dbReference type="SAM" id="MobiDB-lite"/>
    </source>
</evidence>
<keyword evidence="3" id="KW-0238">DNA-binding</keyword>
<dbReference type="GO" id="GO:0003677">
    <property type="term" value="F:DNA binding"/>
    <property type="evidence" value="ECO:0007669"/>
    <property type="project" value="UniProtKB-KW"/>
</dbReference>
<evidence type="ECO:0000259" key="9">
    <source>
        <dbReference type="Pfam" id="PF24101"/>
    </source>
</evidence>
<dbReference type="GO" id="GO:0000127">
    <property type="term" value="C:transcription factor TFIIIC complex"/>
    <property type="evidence" value="ECO:0007669"/>
    <property type="project" value="InterPro"/>
</dbReference>
<dbReference type="EMBL" id="CAIIXF020000005">
    <property type="protein sequence ID" value="CAH1784139.1"/>
    <property type="molecule type" value="Genomic_DNA"/>
</dbReference>
<proteinExistence type="predicted"/>
<feature type="domain" description="B-block binding subunit of TFIIIC" evidence="7">
    <location>
        <begin position="173"/>
        <end position="247"/>
    </location>
</feature>
<evidence type="ECO:0000256" key="3">
    <source>
        <dbReference type="ARBA" id="ARBA00023125"/>
    </source>
</evidence>
<dbReference type="OrthoDB" id="6262911at2759"/>
<evidence type="ECO:0000256" key="2">
    <source>
        <dbReference type="ARBA" id="ARBA00022553"/>
    </source>
</evidence>
<gene>
    <name evidence="10" type="ORF">OFUS_LOCUS10387</name>
</gene>
<feature type="non-terminal residue" evidence="10">
    <location>
        <position position="1"/>
    </location>
</feature>
<dbReference type="Pfam" id="PF04182">
    <property type="entry name" value="B-block_TFIIIC"/>
    <property type="match status" value="1"/>
</dbReference>
<evidence type="ECO:0000256" key="1">
    <source>
        <dbReference type="ARBA" id="ARBA00004123"/>
    </source>
</evidence>
<dbReference type="PANTHER" id="PTHR15180">
    <property type="entry name" value="GENERAL TRANSCRIPTION FACTOR 3C POLYPEPTIDE 1"/>
    <property type="match status" value="1"/>
</dbReference>
<comment type="subcellular location">
    <subcellularLocation>
        <location evidence="1">Nucleus</location>
    </subcellularLocation>
</comment>
<evidence type="ECO:0000259" key="8">
    <source>
        <dbReference type="Pfam" id="PF23704"/>
    </source>
</evidence>
<dbReference type="CDD" id="cd16169">
    <property type="entry name" value="Tau138_eWH"/>
    <property type="match status" value="1"/>
</dbReference>
<keyword evidence="4" id="KW-0804">Transcription</keyword>
<dbReference type="PANTHER" id="PTHR15180:SF1">
    <property type="entry name" value="GENERAL TRANSCRIPTION FACTOR 3C POLYPEPTIDE 1"/>
    <property type="match status" value="1"/>
</dbReference>
<sequence length="1800" mass="207310">MSACSICLDEIALEGLDGITISALWIRLADCIPAFPMKLDDATKAYLWREIALLDDLQFYELEAPRPPLVLKKKYLDCESQIVDREDEEETIEDIYPICIIEDKNIRGSCSTYHTRKDVTSYIRNDHGELLCNLDNVIERWGGRLVIVASQELREESIFEKTANTNFPMVLEHYCFLERVARSRFVGELTQGKNSISVAMKRKSKDIFYMKKILSKCGLCKSQHFSKSTGFKTMSGNLIHIPRFYSDQSVKWIRQVRLLCDLLDAKPNKREVMQIIRAETQLKDKTFKKTTDQARLMVTKTMIPFREMYPDADEKTWRLPKKNNQIRERQVQVLTLIKPFDMELLRYNKDDTVEPDEEAEDENDIEAYDLQMELPTICQIYKFIKDVGLQGRRITDINCALQIGRLNSRSFVRNLEKNRLISSVLINEGKQRTCRYIAMEFLAPGSLHARFAVEEALTKALKKKSTKLAIKPEVKDEPPVPVELPALDVSQDSESMQVSIDAVQEESTPPPTVEPKDEEATISVKHTVIDGIPLNTNLPEELSELSESLINRLSFEYVNKYNRSKGKGKDSHVTFRTLKRANYILKKVEEMSIVTNIFSLIRGIRIYEKEEGYDTRMDKRSLSRLLERLSQEGALKLLKTTVRYEGQEKSFIIVCHAKLSSDDPLIQRNAREAKLQMFSSVKMVDRSQCTGQKTPMSHWRLKMHQKHLKNKSLEEVKKSITYNAEFKRIYGFEPIYKRLEIVHTLLWYLAYDWKTDHIQTDPEDFDPEKYITPDGTEPHVYKDELTWKRFIPPQSISVHGEGWCIMSDIILSLPLCLFVKIISINYEVEGLAELLKHPTDRFLLIGQIPEKVSVQLLFTRKYIHAFHEMCEYLCMMGLLSFGPRIMNEKDRTFLYVHKSITIVDTTPLESKYTILDKGVVENGNLDHFLYRFRKETDVTNFWLDLKIISLNTSFTVHAPPDIDTELYWMNGHRSKKALPPFTDLLKNKAPHMVEDKGIVPGDKRGPGGFDGGLHLQMQRKWGTFNLAPVLPGNRVFYGQKEVTALKAPQHKTVGRLPRAIKNQTLDLICEEDKHVKVSKEKPADGAEKEKESQAAKIKNLKTRVTTKSPVKGGKGIPKRKRKTSTSAGPVKKKRKLQIKHLYPKGKISNLLYDQKDVEAMGRMEKQRVNWTEREDSLLLICKVASLFMVGERPGLIVPWTTVRDTMHDAMPESADKSTKTCIRRVAYMMKNEQTKSSVATFLSECLCDKELVGRFKTGKVYKLTNIAYNVKVFKQLLECLLLKFKKHDERSSMLDLPDDIETCYKKFTFSVGSLKFKSTHSDVTSPADVHISVIHNFIHSVAAANDKVGRAQVLYKVFSSYSEDTLQTTFYQMVKDGIIVKKRRDYNQGRSQHSIFVKGTHQLAQRYIYSFIFKYHHEIFKKSDELFSTLRNQTLIKSELGDDGEAKGYEVSRTDEGGYTALIIGLQGLGKLNFHIEIPENIIAVENIPGVPSPEATEKHKKDGGIRKKADNGKTEGDKMNEGDEEVEGDKREKTGEIEEIVRKQPETVHMRHEGAQELVSMEHGYFSGSAPKDPIHMSVDEHLDDVEWPERNHEVEEYIKNMGMMMQAPRHNHNICKTTVVQENSPIERLPSGLNQSTTPVPVLTQRTTSRFITQMNRQQSNFMECIKNIQYREIGCNENLVISSCRTHVKILANENQEGGVTEQRDTNDSAYIHPKFSREILKRVTRLHNHNVTFKSFLEKPEIKSNFTSTDMEEFKRIHDDVESQGYLGYKEIELWERFGEISNFKQLLDALLESQV</sequence>
<feature type="region of interest" description="Disordered" evidence="6">
    <location>
        <begin position="1103"/>
        <end position="1134"/>
    </location>
</feature>
<dbReference type="InterPro" id="IPR056428">
    <property type="entry name" value="WH_GTF3C1"/>
</dbReference>
<evidence type="ECO:0000313" key="10">
    <source>
        <dbReference type="EMBL" id="CAH1784139.1"/>
    </source>
</evidence>
<protein>
    <recommendedName>
        <fullName evidence="12">B-block binding subunit of TFIIIC domain-containing protein</fullName>
    </recommendedName>
</protein>
<name>A0A8J1T6B3_OWEFU</name>
<feature type="domain" description="General transcription factor 3C polypeptide 1 winged-helix" evidence="8">
    <location>
        <begin position="5"/>
        <end position="71"/>
    </location>
</feature>
<reference evidence="10" key="1">
    <citation type="submission" date="2022-03" db="EMBL/GenBank/DDBJ databases">
        <authorList>
            <person name="Martin C."/>
        </authorList>
    </citation>
    <scope>NUCLEOTIDE SEQUENCE</scope>
</reference>
<dbReference type="Pfam" id="PF24101">
    <property type="entry name" value="WHD_GTF3C1"/>
    <property type="match status" value="1"/>
</dbReference>
<dbReference type="Pfam" id="PF23704">
    <property type="entry name" value="WHD_GTF3C1_N"/>
    <property type="match status" value="1"/>
</dbReference>
<keyword evidence="11" id="KW-1185">Reference proteome</keyword>
<dbReference type="GO" id="GO:0042791">
    <property type="term" value="P:5S class rRNA transcription by RNA polymerase III"/>
    <property type="evidence" value="ECO:0007669"/>
    <property type="project" value="TreeGrafter"/>
</dbReference>
<feature type="domain" description="GTF3C1 extended winged-helix" evidence="9">
    <location>
        <begin position="572"/>
        <end position="673"/>
    </location>
</feature>
<dbReference type="InterPro" id="IPR056467">
    <property type="entry name" value="eWH_GTF3C1"/>
</dbReference>
<dbReference type="InterPro" id="IPR035625">
    <property type="entry name" value="Tfc3-like_eWH"/>
</dbReference>
<dbReference type="InterPro" id="IPR044210">
    <property type="entry name" value="Tfc3-like"/>
</dbReference>
<evidence type="ECO:0000313" key="11">
    <source>
        <dbReference type="Proteomes" id="UP000749559"/>
    </source>
</evidence>
<keyword evidence="5" id="KW-0539">Nucleus</keyword>
<dbReference type="InterPro" id="IPR007309">
    <property type="entry name" value="TFIIIC_Bblock-bd"/>
</dbReference>
<feature type="region of interest" description="Disordered" evidence="6">
    <location>
        <begin position="1494"/>
        <end position="1534"/>
    </location>
</feature>
<evidence type="ECO:0000259" key="7">
    <source>
        <dbReference type="Pfam" id="PF04182"/>
    </source>
</evidence>
<keyword evidence="2" id="KW-0597">Phosphoprotein</keyword>
<comment type="caution">
    <text evidence="10">The sequence shown here is derived from an EMBL/GenBank/DDBJ whole genome shotgun (WGS) entry which is preliminary data.</text>
</comment>